<dbReference type="SUPFAM" id="SSF52374">
    <property type="entry name" value="Nucleotidylyl transferase"/>
    <property type="match status" value="1"/>
</dbReference>
<evidence type="ECO:0000259" key="11">
    <source>
        <dbReference type="Pfam" id="PF00749"/>
    </source>
</evidence>
<feature type="domain" description="Glutamyl/glutaminyl-tRNA synthetase class Ib catalytic" evidence="11">
    <location>
        <begin position="28"/>
        <end position="337"/>
    </location>
</feature>
<feature type="binding site" evidence="9">
    <location>
        <position position="231"/>
    </location>
    <ligand>
        <name>ATP</name>
        <dbReference type="ChEBI" id="CHEBI:30616"/>
    </ligand>
</feature>
<feature type="binding site" evidence="9">
    <location>
        <begin position="41"/>
        <end position="47"/>
    </location>
    <ligand>
        <name>ATP</name>
        <dbReference type="ChEBI" id="CHEBI:30616"/>
    </ligand>
</feature>
<feature type="domain" description="Glutamyl/glutaminyl-tRNA synthetase class Ib anti-codon binding" evidence="12">
    <location>
        <begin position="340"/>
        <end position="440"/>
    </location>
</feature>
<keyword evidence="7 9" id="KW-0030">Aminoacyl-tRNA synthetase</keyword>
<evidence type="ECO:0000259" key="12">
    <source>
        <dbReference type="Pfam" id="PF03950"/>
    </source>
</evidence>
<comment type="caution">
    <text evidence="9">Lacks conserved residue(s) required for the propagation of feature annotation.</text>
</comment>
<name>A0A1C3JBK2_9VIBR</name>
<dbReference type="FunFam" id="2.40.240.10:FF:000001">
    <property type="entry name" value="Glutamine--tRNA ligase"/>
    <property type="match status" value="1"/>
</dbReference>
<dbReference type="AlphaFoldDB" id="A0A1C3JBK2"/>
<evidence type="ECO:0000259" key="13">
    <source>
        <dbReference type="Pfam" id="PF20974"/>
    </source>
</evidence>
<evidence type="ECO:0000313" key="14">
    <source>
        <dbReference type="EMBL" id="SBT12473.1"/>
    </source>
</evidence>
<dbReference type="GO" id="GO:0005829">
    <property type="term" value="C:cytosol"/>
    <property type="evidence" value="ECO:0007669"/>
    <property type="project" value="TreeGrafter"/>
</dbReference>
<dbReference type="InterPro" id="IPR049437">
    <property type="entry name" value="tRNA-synt_1c_C2"/>
</dbReference>
<dbReference type="PRINTS" id="PR00987">
    <property type="entry name" value="TRNASYNTHGLU"/>
</dbReference>
<evidence type="ECO:0000256" key="9">
    <source>
        <dbReference type="HAMAP-Rule" id="MF_00126"/>
    </source>
</evidence>
<feature type="short sequence motif" description="'KMSKS' region" evidence="9">
    <location>
        <begin position="268"/>
        <end position="272"/>
    </location>
</feature>
<evidence type="ECO:0000256" key="4">
    <source>
        <dbReference type="ARBA" id="ARBA00022741"/>
    </source>
</evidence>
<dbReference type="NCBIfam" id="NF011291">
    <property type="entry name" value="PRK14703.1"/>
    <property type="match status" value="1"/>
</dbReference>
<dbReference type="RefSeq" id="WP_065675887.1">
    <property type="nucleotide sequence ID" value="NZ_AP025463.1"/>
</dbReference>
<sequence>MSEAEARPSNFIRQIIDKDLADGTHSSVHTRFPPEPNGYLHIGHAKSICLNFGIAQDYQGQCNLRFDDTNPEKEDVEYVESIKNDVSWLGFEWSGDICYSSNYFDTLYAYAVELINKGLAYVDELSPDQIREYRGTLKDPGKASPYRDRSPEENLALFEKMRDGGFEEGKACLRAKIDMSSSFMVMRDPVIYRVRFAHHHQTADKWCIYPMYDFTHCISDALEGITHSICTLEFQDNRRLYDWVLDNITIDCQPRQYEFSRLNLEYTVMSKRKLNQLVVENLVQGWDDPRMPTISGLRRRGFTSSSIREFCKRIGVTKQENMIEFGSLESCIRDDLNENAPRAMAVLDPVKIVIENYEADTVETLTVANHPNKPEMGTREVPFTREVWIERDDFREEANKKYKRLVLGKEVRLRGAYVIKAERIEKDAEGNITTIFCSYDNETLGKNPADGRKVKGVIHWVSADKALPAEIRLYDRLFTVPNPAAADDFAATLNPESLVTLNGFVEPSLAEGVAEQAYQFERTGYFCVDSKDSKADALVFNRTVGLRDTWGKTEA</sequence>
<evidence type="ECO:0000256" key="5">
    <source>
        <dbReference type="ARBA" id="ARBA00022840"/>
    </source>
</evidence>
<dbReference type="InterPro" id="IPR001412">
    <property type="entry name" value="aa-tRNA-synth_I_CS"/>
</dbReference>
<dbReference type="CDD" id="cd00807">
    <property type="entry name" value="GlnRS_core"/>
    <property type="match status" value="1"/>
</dbReference>
<dbReference type="InterPro" id="IPR004514">
    <property type="entry name" value="Gln-tRNA-synth"/>
</dbReference>
<dbReference type="Gene3D" id="3.40.50.620">
    <property type="entry name" value="HUPs"/>
    <property type="match status" value="1"/>
</dbReference>
<dbReference type="InterPro" id="IPR000924">
    <property type="entry name" value="Glu/Gln-tRNA-synth"/>
</dbReference>
<keyword evidence="4 9" id="KW-0547">Nucleotide-binding</keyword>
<dbReference type="FunFam" id="2.40.240.10:FF:000003">
    <property type="entry name" value="Glutamine--tRNA ligase"/>
    <property type="match status" value="1"/>
</dbReference>
<gene>
    <name evidence="9 14" type="primary">glnS</name>
    <name evidence="14" type="ORF">VCE7224_01215</name>
</gene>
<organism evidence="14 15">
    <name type="scientific">Vibrio celticus</name>
    <dbReference type="NCBI Taxonomy" id="446372"/>
    <lineage>
        <taxon>Bacteria</taxon>
        <taxon>Pseudomonadati</taxon>
        <taxon>Pseudomonadota</taxon>
        <taxon>Gammaproteobacteria</taxon>
        <taxon>Vibrionales</taxon>
        <taxon>Vibrionaceae</taxon>
        <taxon>Vibrio</taxon>
    </lineage>
</organism>
<accession>A0A1C3JBK2</accession>
<evidence type="ECO:0000256" key="1">
    <source>
        <dbReference type="ARBA" id="ARBA00005594"/>
    </source>
</evidence>
<dbReference type="HAMAP" id="MF_00126">
    <property type="entry name" value="Gln_tRNA_synth"/>
    <property type="match status" value="1"/>
</dbReference>
<feature type="binding site" evidence="9">
    <location>
        <position position="212"/>
    </location>
    <ligand>
        <name>L-glutamine</name>
        <dbReference type="ChEBI" id="CHEBI:58359"/>
    </ligand>
</feature>
<dbReference type="PANTHER" id="PTHR43097">
    <property type="entry name" value="GLUTAMINE-TRNA LIGASE"/>
    <property type="match status" value="1"/>
</dbReference>
<feature type="short sequence motif" description="'HIGH' region" evidence="9">
    <location>
        <begin position="34"/>
        <end position="44"/>
    </location>
</feature>
<dbReference type="Proteomes" id="UP000092819">
    <property type="component" value="Unassembled WGS sequence"/>
</dbReference>
<evidence type="ECO:0000256" key="6">
    <source>
        <dbReference type="ARBA" id="ARBA00022917"/>
    </source>
</evidence>
<dbReference type="NCBIfam" id="TIGR00440">
    <property type="entry name" value="glnS"/>
    <property type="match status" value="1"/>
</dbReference>
<keyword evidence="5 9" id="KW-0067">ATP-binding</keyword>
<proteinExistence type="inferred from homology"/>
<keyword evidence="6 9" id="KW-0648">Protein biosynthesis</keyword>
<dbReference type="GO" id="GO:0006425">
    <property type="term" value="P:glutaminyl-tRNA aminoacylation"/>
    <property type="evidence" value="ECO:0007669"/>
    <property type="project" value="UniProtKB-UniRule"/>
</dbReference>
<dbReference type="InterPro" id="IPR020059">
    <property type="entry name" value="Glu/Gln-tRNA-synth_Ib_codon-bd"/>
</dbReference>
<evidence type="ECO:0000256" key="7">
    <source>
        <dbReference type="ARBA" id="ARBA00023146"/>
    </source>
</evidence>
<comment type="catalytic activity">
    <reaction evidence="8 9">
        <text>tRNA(Gln) + L-glutamine + ATP = L-glutaminyl-tRNA(Gln) + AMP + diphosphate</text>
        <dbReference type="Rhea" id="RHEA:20121"/>
        <dbReference type="Rhea" id="RHEA-COMP:9662"/>
        <dbReference type="Rhea" id="RHEA-COMP:9681"/>
        <dbReference type="ChEBI" id="CHEBI:30616"/>
        <dbReference type="ChEBI" id="CHEBI:33019"/>
        <dbReference type="ChEBI" id="CHEBI:58359"/>
        <dbReference type="ChEBI" id="CHEBI:78442"/>
        <dbReference type="ChEBI" id="CHEBI:78521"/>
        <dbReference type="ChEBI" id="CHEBI:456215"/>
        <dbReference type="EC" id="6.1.1.18"/>
    </reaction>
</comment>
<dbReference type="FunFam" id="3.40.50.620:FF:000037">
    <property type="entry name" value="Glutamine--tRNA ligase cytoplasmic"/>
    <property type="match status" value="1"/>
</dbReference>
<dbReference type="EMBL" id="FLQZ01000026">
    <property type="protein sequence ID" value="SBT12473.1"/>
    <property type="molecule type" value="Genomic_DNA"/>
</dbReference>
<evidence type="ECO:0000256" key="3">
    <source>
        <dbReference type="ARBA" id="ARBA00022598"/>
    </source>
</evidence>
<dbReference type="EC" id="6.1.1.18" evidence="9"/>
<feature type="domain" description="tRNA synthetases class I (E and Q) anti-codon binding" evidence="13">
    <location>
        <begin position="457"/>
        <end position="529"/>
    </location>
</feature>
<dbReference type="GO" id="GO:0004819">
    <property type="term" value="F:glutamine-tRNA ligase activity"/>
    <property type="evidence" value="ECO:0007669"/>
    <property type="project" value="UniProtKB-UniRule"/>
</dbReference>
<evidence type="ECO:0000256" key="2">
    <source>
        <dbReference type="ARBA" id="ARBA00022490"/>
    </source>
</evidence>
<dbReference type="InterPro" id="IPR020056">
    <property type="entry name" value="Rbsml_bL25/Gln-tRNA_synth_N"/>
</dbReference>
<dbReference type="Pfam" id="PF00749">
    <property type="entry name" value="tRNA-synt_1c"/>
    <property type="match status" value="1"/>
</dbReference>
<dbReference type="InterPro" id="IPR050132">
    <property type="entry name" value="Gln/Glu-tRNA_Ligase"/>
</dbReference>
<dbReference type="InterPro" id="IPR014729">
    <property type="entry name" value="Rossmann-like_a/b/a_fold"/>
</dbReference>
<feature type="binding site" evidence="9">
    <location>
        <begin position="261"/>
        <end position="262"/>
    </location>
    <ligand>
        <name>ATP</name>
        <dbReference type="ChEBI" id="CHEBI:30616"/>
    </ligand>
</feature>
<dbReference type="GO" id="GO:0005524">
    <property type="term" value="F:ATP binding"/>
    <property type="evidence" value="ECO:0007669"/>
    <property type="project" value="UniProtKB-UniRule"/>
</dbReference>
<comment type="similarity">
    <text evidence="1 9 10">Belongs to the class-I aminoacyl-tRNA synthetase family.</text>
</comment>
<protein>
    <recommendedName>
        <fullName evidence="9">Glutamine--tRNA ligase</fullName>
        <ecNumber evidence="9">6.1.1.18</ecNumber>
    </recommendedName>
    <alternativeName>
        <fullName evidence="9">Glutaminyl-tRNA synthetase</fullName>
        <shortName evidence="9">GlnRS</shortName>
    </alternativeName>
</protein>
<evidence type="ECO:0000256" key="8">
    <source>
        <dbReference type="ARBA" id="ARBA00048270"/>
    </source>
</evidence>
<dbReference type="GO" id="GO:0006424">
    <property type="term" value="P:glutamyl-tRNA aminoacylation"/>
    <property type="evidence" value="ECO:0007669"/>
    <property type="project" value="UniProtKB-UniRule"/>
</dbReference>
<reference evidence="15" key="1">
    <citation type="submission" date="2016-06" db="EMBL/GenBank/DDBJ databases">
        <authorList>
            <person name="Rodrigo-Torres L."/>
            <person name="Arahal D.R."/>
        </authorList>
    </citation>
    <scope>NUCLEOTIDE SEQUENCE [LARGE SCALE GENOMIC DNA]</scope>
    <source>
        <strain evidence="15">CECT 7224</strain>
    </source>
</reference>
<keyword evidence="3 9" id="KW-0436">Ligase</keyword>
<keyword evidence="15" id="KW-1185">Reference proteome</keyword>
<feature type="binding site" evidence="9">
    <location>
        <begin position="35"/>
        <end position="37"/>
    </location>
    <ligand>
        <name>ATP</name>
        <dbReference type="ChEBI" id="CHEBI:30616"/>
    </ligand>
</feature>
<dbReference type="InterPro" id="IPR011035">
    <property type="entry name" value="Ribosomal_bL25/Gln-tRNA_synth"/>
</dbReference>
<dbReference type="SUPFAM" id="SSF50715">
    <property type="entry name" value="Ribosomal protein L25-like"/>
    <property type="match status" value="1"/>
</dbReference>
<dbReference type="PANTHER" id="PTHR43097:SF5">
    <property type="entry name" value="GLUTAMATE--TRNA LIGASE"/>
    <property type="match status" value="1"/>
</dbReference>
<dbReference type="PROSITE" id="PS00178">
    <property type="entry name" value="AA_TRNA_LIGASE_I"/>
    <property type="match status" value="1"/>
</dbReference>
<comment type="subunit">
    <text evidence="9">Monomer.</text>
</comment>
<dbReference type="InterPro" id="IPR022861">
    <property type="entry name" value="Gln_tRNA_ligase_bac"/>
</dbReference>
<feature type="binding site" evidence="9">
    <location>
        <begin position="269"/>
        <end position="271"/>
    </location>
    <ligand>
        <name>ATP</name>
        <dbReference type="ChEBI" id="CHEBI:30616"/>
    </ligand>
</feature>
<keyword evidence="2 9" id="KW-0963">Cytoplasm</keyword>
<evidence type="ECO:0000313" key="15">
    <source>
        <dbReference type="Proteomes" id="UP000092819"/>
    </source>
</evidence>
<dbReference type="Pfam" id="PF03950">
    <property type="entry name" value="tRNA-synt_1c_C"/>
    <property type="match status" value="1"/>
</dbReference>
<feature type="binding site" evidence="9">
    <location>
        <position position="67"/>
    </location>
    <ligand>
        <name>L-glutamine</name>
        <dbReference type="ChEBI" id="CHEBI:58359"/>
    </ligand>
</feature>
<dbReference type="InterPro" id="IPR020058">
    <property type="entry name" value="Glu/Gln-tRNA-synth_Ib_cat-dom"/>
</dbReference>
<dbReference type="Gene3D" id="2.40.240.10">
    <property type="entry name" value="Ribosomal Protein L25, Chain P"/>
    <property type="match status" value="2"/>
</dbReference>
<evidence type="ECO:0000256" key="10">
    <source>
        <dbReference type="RuleBase" id="RU363037"/>
    </source>
</evidence>
<dbReference type="Pfam" id="PF20974">
    <property type="entry name" value="tRNA-synt_1c_C2"/>
    <property type="match status" value="1"/>
</dbReference>
<comment type="subcellular location">
    <subcellularLocation>
        <location evidence="9">Cytoplasm</location>
    </subcellularLocation>
</comment>